<organism evidence="1 2">
    <name type="scientific">Heterobasidion irregulare (strain TC 32-1)</name>
    <dbReference type="NCBI Taxonomy" id="747525"/>
    <lineage>
        <taxon>Eukaryota</taxon>
        <taxon>Fungi</taxon>
        <taxon>Dikarya</taxon>
        <taxon>Basidiomycota</taxon>
        <taxon>Agaricomycotina</taxon>
        <taxon>Agaricomycetes</taxon>
        <taxon>Russulales</taxon>
        <taxon>Bondarzewiaceae</taxon>
        <taxon>Heterobasidion</taxon>
        <taxon>Heterobasidion annosum species complex</taxon>
    </lineage>
</organism>
<proteinExistence type="predicted"/>
<gene>
    <name evidence="1" type="ORF">HETIRDRAFT_430055</name>
</gene>
<protein>
    <submittedName>
        <fullName evidence="1">Uncharacterized protein</fullName>
    </submittedName>
</protein>
<sequence length="245" mass="27456">MASPETLIAALPPLLPCSMGTLIPHLVDIENEIKVGGQGGHCRSSIAANDNTSTPPQIDFLVSNLAITIYSFCWPKFRAPFMKYVDVFIAHSSSTAASNAQARSFDEEEREDLFSVGDAFSDLKVSMTVETPPDEVLRNISVTLTDLVSKRRPYIDDEGVDSLLLQCEKYRMRLPFSVNMHDEGLLELWSQHGGIEDRSTPKEDGESSMRAQRRKLTVQPWLNMFEMGEGRPCRVGRVSRHSDRH</sequence>
<name>W4JUY7_HETIT</name>
<dbReference type="EMBL" id="KI925464">
    <property type="protein sequence ID" value="ETW76706.1"/>
    <property type="molecule type" value="Genomic_DNA"/>
</dbReference>
<dbReference type="GeneID" id="20674410"/>
<reference evidence="1 2" key="1">
    <citation type="journal article" date="2012" name="New Phytol.">
        <title>Insight into trade-off between wood decay and parasitism from the genome of a fungal forest pathogen.</title>
        <authorList>
            <person name="Olson A."/>
            <person name="Aerts A."/>
            <person name="Asiegbu F."/>
            <person name="Belbahri L."/>
            <person name="Bouzid O."/>
            <person name="Broberg A."/>
            <person name="Canback B."/>
            <person name="Coutinho P.M."/>
            <person name="Cullen D."/>
            <person name="Dalman K."/>
            <person name="Deflorio G."/>
            <person name="van Diepen L.T."/>
            <person name="Dunand C."/>
            <person name="Duplessis S."/>
            <person name="Durling M."/>
            <person name="Gonthier P."/>
            <person name="Grimwood J."/>
            <person name="Fossdal C.G."/>
            <person name="Hansson D."/>
            <person name="Henrissat B."/>
            <person name="Hietala A."/>
            <person name="Himmelstrand K."/>
            <person name="Hoffmeister D."/>
            <person name="Hogberg N."/>
            <person name="James T.Y."/>
            <person name="Karlsson M."/>
            <person name="Kohler A."/>
            <person name="Kues U."/>
            <person name="Lee Y.H."/>
            <person name="Lin Y.C."/>
            <person name="Lind M."/>
            <person name="Lindquist E."/>
            <person name="Lombard V."/>
            <person name="Lucas S."/>
            <person name="Lunden K."/>
            <person name="Morin E."/>
            <person name="Murat C."/>
            <person name="Park J."/>
            <person name="Raffaello T."/>
            <person name="Rouze P."/>
            <person name="Salamov A."/>
            <person name="Schmutz J."/>
            <person name="Solheim H."/>
            <person name="Stahlberg J."/>
            <person name="Velez H."/>
            <person name="de Vries R.P."/>
            <person name="Wiebenga A."/>
            <person name="Woodward S."/>
            <person name="Yakovlev I."/>
            <person name="Garbelotto M."/>
            <person name="Martin F."/>
            <person name="Grigoriev I.V."/>
            <person name="Stenlid J."/>
        </authorList>
    </citation>
    <scope>NUCLEOTIDE SEQUENCE [LARGE SCALE GENOMIC DNA]</scope>
    <source>
        <strain evidence="1 2">TC 32-1</strain>
    </source>
</reference>
<dbReference type="InParanoid" id="W4JUY7"/>
<dbReference type="RefSeq" id="XP_009551584.1">
    <property type="nucleotide sequence ID" value="XM_009553289.1"/>
</dbReference>
<evidence type="ECO:0000313" key="1">
    <source>
        <dbReference type="EMBL" id="ETW76706.1"/>
    </source>
</evidence>
<dbReference type="Proteomes" id="UP000030671">
    <property type="component" value="Unassembled WGS sequence"/>
</dbReference>
<accession>W4JUY7</accession>
<dbReference type="KEGG" id="hir:HETIRDRAFT_430055"/>
<keyword evidence="2" id="KW-1185">Reference proteome</keyword>
<evidence type="ECO:0000313" key="2">
    <source>
        <dbReference type="Proteomes" id="UP000030671"/>
    </source>
</evidence>
<dbReference type="AlphaFoldDB" id="W4JUY7"/>
<dbReference type="HOGENOM" id="CLU_1133707_0_0_1"/>